<dbReference type="Proteomes" id="UP000624709">
    <property type="component" value="Unassembled WGS sequence"/>
</dbReference>
<gene>
    <name evidence="1" type="ORF">Apa02nite_090370</name>
</gene>
<keyword evidence="2" id="KW-1185">Reference proteome</keyword>
<evidence type="ECO:0000313" key="2">
    <source>
        <dbReference type="Proteomes" id="UP000624709"/>
    </source>
</evidence>
<accession>A0ABQ4BQH5</accession>
<dbReference type="EMBL" id="BOMS01000161">
    <property type="protein sequence ID" value="GIE72929.1"/>
    <property type="molecule type" value="Genomic_DNA"/>
</dbReference>
<sequence length="219" mass="23581">MTGLAESGNFLRGRRWEDRGVGAMSSPPFGGSNEMPAVFPDWSPYPDLDSAARAYLRDPEVALEALFGVLRGASVLCFTLERFVNEVNGVWQEVVVCDGSRLVLWHGEDVAPGDGPVGSMTSSLRVVPLSTITEVGCRRRLTRTTTGQARVDSIDVYLLLSSVDDAVPPPGLAEDDGRAPLRHDALRFGKTLDDGGPGQIARLEEFSRVVASLVGRPTL</sequence>
<name>A0ABQ4BQH5_9ACTN</name>
<organism evidence="1 2">
    <name type="scientific">Actinoplanes palleronii</name>
    <dbReference type="NCBI Taxonomy" id="113570"/>
    <lineage>
        <taxon>Bacteria</taxon>
        <taxon>Bacillati</taxon>
        <taxon>Actinomycetota</taxon>
        <taxon>Actinomycetes</taxon>
        <taxon>Micromonosporales</taxon>
        <taxon>Micromonosporaceae</taxon>
        <taxon>Actinoplanes</taxon>
    </lineage>
</organism>
<evidence type="ECO:0000313" key="1">
    <source>
        <dbReference type="EMBL" id="GIE72929.1"/>
    </source>
</evidence>
<reference evidence="1 2" key="1">
    <citation type="submission" date="2021-01" db="EMBL/GenBank/DDBJ databases">
        <title>Whole genome shotgun sequence of Actinoplanes palleronii NBRC 14916.</title>
        <authorList>
            <person name="Komaki H."/>
            <person name="Tamura T."/>
        </authorList>
    </citation>
    <scope>NUCLEOTIDE SEQUENCE [LARGE SCALE GENOMIC DNA]</scope>
    <source>
        <strain evidence="1 2">NBRC 14916</strain>
    </source>
</reference>
<protein>
    <submittedName>
        <fullName evidence="1">Uncharacterized protein</fullName>
    </submittedName>
</protein>
<proteinExistence type="predicted"/>
<comment type="caution">
    <text evidence="1">The sequence shown here is derived from an EMBL/GenBank/DDBJ whole genome shotgun (WGS) entry which is preliminary data.</text>
</comment>